<protein>
    <submittedName>
        <fullName evidence="2">Ppx/GppA family phosphatase</fullName>
    </submittedName>
</protein>
<comment type="caution">
    <text evidence="2">The sequence shown here is derived from an EMBL/GenBank/DDBJ whole genome shotgun (WGS) entry which is preliminary data.</text>
</comment>
<evidence type="ECO:0000313" key="2">
    <source>
        <dbReference type="EMBL" id="MBM6758366.1"/>
    </source>
</evidence>
<dbReference type="Gene3D" id="3.30.420.40">
    <property type="match status" value="1"/>
</dbReference>
<gene>
    <name evidence="2" type="ORF">H6A31_06670</name>
</gene>
<dbReference type="CDD" id="cd24006">
    <property type="entry name" value="ASKHA_NBD_PPX_GppA"/>
    <property type="match status" value="1"/>
</dbReference>
<evidence type="ECO:0000313" key="3">
    <source>
        <dbReference type="Proteomes" id="UP000703295"/>
    </source>
</evidence>
<dbReference type="Proteomes" id="UP000703295">
    <property type="component" value="Unassembled WGS sequence"/>
</dbReference>
<sequence length="328" mass="37412">MDNLIKNCETNYGAIDIGSNAVRLLIKCVEEDEQGKAFFSKVLLLRVPLRLGFDVFAMGKITEKKEKNMLRLMKVFRHLMKIYDVEDYRACATSAMRDAKNGKAIIKRIEKKTGIRIEIIDGQEEARMIYNNHIECMEDRNGNYMYVDVGGGSTEINLLSQGTLVCSRSYNIGTVRILNNAVKDTEWERLRNDMQELALSYPGTNIIGSGGNINKLYRLADKKDKKKQRMTVETLHQLHEELKKLSIEERMEKYQLKPDRADVIVPAGDIFLTIADLIHATYIYVPVIGLADGIIDGLYASHLEETNRIFKDTTVEKKPETPAEEVQE</sequence>
<dbReference type="PANTHER" id="PTHR30005">
    <property type="entry name" value="EXOPOLYPHOSPHATASE"/>
    <property type="match status" value="1"/>
</dbReference>
<dbReference type="EMBL" id="JACJJW010000013">
    <property type="protein sequence ID" value="MBM6758366.1"/>
    <property type="molecule type" value="Genomic_DNA"/>
</dbReference>
<dbReference type="Gene3D" id="3.30.420.150">
    <property type="entry name" value="Exopolyphosphatase. Domain 2"/>
    <property type="match status" value="1"/>
</dbReference>
<feature type="domain" description="Ppx/GppA phosphatase N-terminal" evidence="1">
    <location>
        <begin position="36"/>
        <end position="301"/>
    </location>
</feature>
<organism evidence="2 3">
    <name type="scientific">Bacteroides mediterraneensis</name>
    <dbReference type="NCBI Taxonomy" id="1841856"/>
    <lineage>
        <taxon>Bacteria</taxon>
        <taxon>Pseudomonadati</taxon>
        <taxon>Bacteroidota</taxon>
        <taxon>Bacteroidia</taxon>
        <taxon>Bacteroidales</taxon>
        <taxon>Bacteroidaceae</taxon>
        <taxon>Bacteroides</taxon>
    </lineage>
</organism>
<dbReference type="Pfam" id="PF02541">
    <property type="entry name" value="Ppx-GppA"/>
    <property type="match status" value="1"/>
</dbReference>
<dbReference type="InterPro" id="IPR003695">
    <property type="entry name" value="Ppx_GppA_N"/>
</dbReference>
<dbReference type="RefSeq" id="WP_204475556.1">
    <property type="nucleotide sequence ID" value="NZ_JACJJW010000013.1"/>
</dbReference>
<accession>A0ABS2EUY3</accession>
<dbReference type="SUPFAM" id="SSF53067">
    <property type="entry name" value="Actin-like ATPase domain"/>
    <property type="match status" value="2"/>
</dbReference>
<name>A0ABS2EUY3_9BACE</name>
<dbReference type="PANTHER" id="PTHR30005:SF0">
    <property type="entry name" value="RETROGRADE REGULATION PROTEIN 2"/>
    <property type="match status" value="1"/>
</dbReference>
<reference evidence="2 3" key="1">
    <citation type="journal article" date="2021" name="Sci. Rep.">
        <title>The distribution of antibiotic resistance genes in chicken gut microbiota commensals.</title>
        <authorList>
            <person name="Juricova H."/>
            <person name="Matiasovicova J."/>
            <person name="Kubasova T."/>
            <person name="Cejkova D."/>
            <person name="Rychlik I."/>
        </authorList>
    </citation>
    <scope>NUCLEOTIDE SEQUENCE [LARGE SCALE GENOMIC DNA]</scope>
    <source>
        <strain evidence="2 3">An801</strain>
    </source>
</reference>
<keyword evidence="3" id="KW-1185">Reference proteome</keyword>
<evidence type="ECO:0000259" key="1">
    <source>
        <dbReference type="Pfam" id="PF02541"/>
    </source>
</evidence>
<proteinExistence type="predicted"/>
<dbReference type="InterPro" id="IPR050273">
    <property type="entry name" value="GppA/Ppx_hydrolase"/>
</dbReference>
<dbReference type="InterPro" id="IPR043129">
    <property type="entry name" value="ATPase_NBD"/>
</dbReference>